<evidence type="ECO:0000256" key="6">
    <source>
        <dbReference type="ARBA" id="ARBA00023134"/>
    </source>
</evidence>
<dbReference type="AlphaFoldDB" id="A0A1W6Z7R3"/>
<dbReference type="PANTHER" id="PTHR19136">
    <property type="entry name" value="MOLYBDENUM COFACTOR GUANYLYLTRANSFERASE"/>
    <property type="match status" value="1"/>
</dbReference>
<keyword evidence="11" id="KW-1185">Reference proteome</keyword>
<gene>
    <name evidence="8" type="primary">mobA</name>
    <name evidence="10" type="ORF">CAL15_01420</name>
</gene>
<dbReference type="InterPro" id="IPR025877">
    <property type="entry name" value="MobA-like_NTP_Trfase"/>
</dbReference>
<keyword evidence="5 8" id="KW-0460">Magnesium</keyword>
<comment type="function">
    <text evidence="8">Transfers a GMP moiety from GTP to Mo-molybdopterin (Mo-MPT) cofactor (Moco or molybdenum cofactor) to form Mo-molybdopterin guanine dinucleotide (Mo-MGD) cofactor.</text>
</comment>
<dbReference type="InterPro" id="IPR013482">
    <property type="entry name" value="Molybde_CF_guanTrfase"/>
</dbReference>
<protein>
    <recommendedName>
        <fullName evidence="8">Molybdenum cofactor guanylyltransferase</fullName>
        <shortName evidence="8">MoCo guanylyltransferase</shortName>
        <ecNumber evidence="8">2.7.7.77</ecNumber>
    </recommendedName>
    <alternativeName>
        <fullName evidence="8">GTP:molybdopterin guanylyltransferase</fullName>
    </alternativeName>
    <alternativeName>
        <fullName evidence="8">Mo-MPT guanylyltransferase</fullName>
    </alternativeName>
    <alternativeName>
        <fullName evidence="8">Molybdopterin guanylyltransferase</fullName>
    </alternativeName>
    <alternativeName>
        <fullName evidence="8">Molybdopterin-guanine dinucleotide synthase</fullName>
        <shortName evidence="8">MGD synthase</shortName>
    </alternativeName>
</protein>
<dbReference type="KEGG" id="bgm:CAL15_01420"/>
<keyword evidence="3 8" id="KW-0479">Metal-binding</keyword>
<keyword evidence="4 8" id="KW-0547">Nucleotide-binding</keyword>
<dbReference type="RefSeq" id="WP_086076997.1">
    <property type="nucleotide sequence ID" value="NZ_CP021111.1"/>
</dbReference>
<dbReference type="NCBIfam" id="TIGR02665">
    <property type="entry name" value="molyb_mobA"/>
    <property type="match status" value="1"/>
</dbReference>
<keyword evidence="6 8" id="KW-0342">GTP-binding</keyword>
<dbReference type="OrthoDB" id="9788394at2"/>
<evidence type="ECO:0000313" key="10">
    <source>
        <dbReference type="EMBL" id="ARP93160.1"/>
    </source>
</evidence>
<dbReference type="EMBL" id="CP021111">
    <property type="protein sequence ID" value="ARP93160.1"/>
    <property type="molecule type" value="Genomic_DNA"/>
</dbReference>
<sequence>MIDRSEITGLILAGGRGSRMGGVDKGLQNFQGIPMAMHALLRLGPQVGQIMINANRNLAAYESMGVPVWTDATGDFAGPLAGFAAGLERCETEYMVTVPCDSPLFPLDMVERLAAALHEADADIAIVVTREGDALRTQPVFCLLKTSLLTSLLNFLHEGQGKIDIWTASHKRVEVLFEDAHAFAGANTPTELQQLQS</sequence>
<dbReference type="GO" id="GO:1902758">
    <property type="term" value="P:bis(molybdopterin guanine dinucleotide)molybdenum biosynthetic process"/>
    <property type="evidence" value="ECO:0007669"/>
    <property type="project" value="TreeGrafter"/>
</dbReference>
<feature type="binding site" evidence="8">
    <location>
        <begin position="12"/>
        <end position="14"/>
    </location>
    <ligand>
        <name>GTP</name>
        <dbReference type="ChEBI" id="CHEBI:37565"/>
    </ligand>
</feature>
<evidence type="ECO:0000256" key="1">
    <source>
        <dbReference type="ARBA" id="ARBA00022490"/>
    </source>
</evidence>
<comment type="catalytic activity">
    <reaction evidence="8">
        <text>Mo-molybdopterin + GTP + H(+) = Mo-molybdopterin guanine dinucleotide + diphosphate</text>
        <dbReference type="Rhea" id="RHEA:34243"/>
        <dbReference type="ChEBI" id="CHEBI:15378"/>
        <dbReference type="ChEBI" id="CHEBI:33019"/>
        <dbReference type="ChEBI" id="CHEBI:37565"/>
        <dbReference type="ChEBI" id="CHEBI:71302"/>
        <dbReference type="ChEBI" id="CHEBI:71310"/>
        <dbReference type="EC" id="2.7.7.77"/>
    </reaction>
</comment>
<evidence type="ECO:0000256" key="4">
    <source>
        <dbReference type="ARBA" id="ARBA00022741"/>
    </source>
</evidence>
<feature type="domain" description="MobA-like NTP transferase" evidence="9">
    <location>
        <begin position="9"/>
        <end position="160"/>
    </location>
</feature>
<evidence type="ECO:0000256" key="5">
    <source>
        <dbReference type="ARBA" id="ARBA00022842"/>
    </source>
</evidence>
<evidence type="ECO:0000256" key="7">
    <source>
        <dbReference type="ARBA" id="ARBA00023150"/>
    </source>
</evidence>
<comment type="subunit">
    <text evidence="8">Monomer.</text>
</comment>
<feature type="binding site" evidence="8">
    <location>
        <position position="71"/>
    </location>
    <ligand>
        <name>GTP</name>
        <dbReference type="ChEBI" id="CHEBI:37565"/>
    </ligand>
</feature>
<name>A0A1W6Z7R3_9BORD</name>
<reference evidence="10 11" key="1">
    <citation type="submission" date="2017-05" db="EMBL/GenBank/DDBJ databases">
        <title>Complete and WGS of Bordetella genogroups.</title>
        <authorList>
            <person name="Spilker T."/>
            <person name="LiPuma J."/>
        </authorList>
    </citation>
    <scope>NUCLEOTIDE SEQUENCE [LARGE SCALE GENOMIC DNA]</scope>
    <source>
        <strain evidence="10 11">AU7206</strain>
    </source>
</reference>
<dbReference type="EC" id="2.7.7.77" evidence="8"/>
<dbReference type="GO" id="GO:0046872">
    <property type="term" value="F:metal ion binding"/>
    <property type="evidence" value="ECO:0007669"/>
    <property type="project" value="UniProtKB-KW"/>
</dbReference>
<comment type="domain">
    <text evidence="8">The N-terminal domain determines nucleotide recognition and specific binding, while the C-terminal domain determines the specific binding to the target protein.</text>
</comment>
<dbReference type="STRING" id="463040.CAL15_01420"/>
<comment type="similarity">
    <text evidence="8">Belongs to the MobA family.</text>
</comment>
<accession>A0A1W6Z7R3</accession>
<evidence type="ECO:0000313" key="11">
    <source>
        <dbReference type="Proteomes" id="UP000194161"/>
    </source>
</evidence>
<dbReference type="InterPro" id="IPR029044">
    <property type="entry name" value="Nucleotide-diphossugar_trans"/>
</dbReference>
<keyword evidence="2 8" id="KW-0808">Transferase</keyword>
<dbReference type="Proteomes" id="UP000194161">
    <property type="component" value="Chromosome"/>
</dbReference>
<dbReference type="Pfam" id="PF12804">
    <property type="entry name" value="NTP_transf_3"/>
    <property type="match status" value="1"/>
</dbReference>
<comment type="subcellular location">
    <subcellularLocation>
        <location evidence="8">Cytoplasm</location>
    </subcellularLocation>
</comment>
<keyword evidence="10" id="KW-0548">Nucleotidyltransferase</keyword>
<dbReference type="HAMAP" id="MF_00316">
    <property type="entry name" value="MobA"/>
    <property type="match status" value="1"/>
</dbReference>
<dbReference type="Gene3D" id="3.90.550.10">
    <property type="entry name" value="Spore Coat Polysaccharide Biosynthesis Protein SpsA, Chain A"/>
    <property type="match status" value="1"/>
</dbReference>
<feature type="binding site" evidence="8">
    <location>
        <position position="53"/>
    </location>
    <ligand>
        <name>GTP</name>
        <dbReference type="ChEBI" id="CHEBI:37565"/>
    </ligand>
</feature>
<keyword evidence="1 8" id="KW-0963">Cytoplasm</keyword>
<comment type="cofactor">
    <cofactor evidence="8">
        <name>Mg(2+)</name>
        <dbReference type="ChEBI" id="CHEBI:18420"/>
    </cofactor>
</comment>
<proteinExistence type="inferred from homology"/>
<feature type="binding site" evidence="8">
    <location>
        <position position="25"/>
    </location>
    <ligand>
        <name>GTP</name>
        <dbReference type="ChEBI" id="CHEBI:37565"/>
    </ligand>
</feature>
<dbReference type="CDD" id="cd02503">
    <property type="entry name" value="MobA"/>
    <property type="match status" value="1"/>
</dbReference>
<evidence type="ECO:0000256" key="2">
    <source>
        <dbReference type="ARBA" id="ARBA00022679"/>
    </source>
</evidence>
<organism evidence="10 11">
    <name type="scientific">Bordetella genomosp. 13</name>
    <dbReference type="NCBI Taxonomy" id="463040"/>
    <lineage>
        <taxon>Bacteria</taxon>
        <taxon>Pseudomonadati</taxon>
        <taxon>Pseudomonadota</taxon>
        <taxon>Betaproteobacteria</taxon>
        <taxon>Burkholderiales</taxon>
        <taxon>Alcaligenaceae</taxon>
        <taxon>Bordetella</taxon>
    </lineage>
</organism>
<evidence type="ECO:0000256" key="8">
    <source>
        <dbReference type="HAMAP-Rule" id="MF_00316"/>
    </source>
</evidence>
<keyword evidence="7 8" id="KW-0501">Molybdenum cofactor biosynthesis</keyword>
<dbReference type="GO" id="GO:0005525">
    <property type="term" value="F:GTP binding"/>
    <property type="evidence" value="ECO:0007669"/>
    <property type="project" value="UniProtKB-UniRule"/>
</dbReference>
<feature type="binding site" evidence="8">
    <location>
        <position position="101"/>
    </location>
    <ligand>
        <name>Mg(2+)</name>
        <dbReference type="ChEBI" id="CHEBI:18420"/>
    </ligand>
</feature>
<dbReference type="PANTHER" id="PTHR19136:SF81">
    <property type="entry name" value="MOLYBDENUM COFACTOR GUANYLYLTRANSFERASE"/>
    <property type="match status" value="1"/>
</dbReference>
<evidence type="ECO:0000259" key="9">
    <source>
        <dbReference type="Pfam" id="PF12804"/>
    </source>
</evidence>
<feature type="binding site" evidence="8">
    <location>
        <position position="101"/>
    </location>
    <ligand>
        <name>GTP</name>
        <dbReference type="ChEBI" id="CHEBI:37565"/>
    </ligand>
</feature>
<dbReference type="GO" id="GO:0061603">
    <property type="term" value="F:molybdenum cofactor guanylyltransferase activity"/>
    <property type="evidence" value="ECO:0007669"/>
    <property type="project" value="UniProtKB-EC"/>
</dbReference>
<evidence type="ECO:0000256" key="3">
    <source>
        <dbReference type="ARBA" id="ARBA00022723"/>
    </source>
</evidence>
<dbReference type="SUPFAM" id="SSF53448">
    <property type="entry name" value="Nucleotide-diphospho-sugar transferases"/>
    <property type="match status" value="1"/>
</dbReference>
<dbReference type="GO" id="GO:0005737">
    <property type="term" value="C:cytoplasm"/>
    <property type="evidence" value="ECO:0007669"/>
    <property type="project" value="UniProtKB-SubCell"/>
</dbReference>